<feature type="non-terminal residue" evidence="2">
    <location>
        <position position="1643"/>
    </location>
</feature>
<dbReference type="Gene3D" id="2.60.40.1120">
    <property type="entry name" value="Carboxypeptidase-like, regulatory domain"/>
    <property type="match status" value="1"/>
</dbReference>
<dbReference type="SUPFAM" id="SSF49478">
    <property type="entry name" value="Cna protein B-type domain"/>
    <property type="match status" value="1"/>
</dbReference>
<dbReference type="InterPro" id="IPR013783">
    <property type="entry name" value="Ig-like_fold"/>
</dbReference>
<feature type="non-terminal residue" evidence="2">
    <location>
        <position position="1"/>
    </location>
</feature>
<proteinExistence type="predicted"/>
<dbReference type="Gene3D" id="2.60.40.10">
    <property type="entry name" value="Immunoglobulins"/>
    <property type="match status" value="1"/>
</dbReference>
<reference evidence="2 3" key="1">
    <citation type="submission" date="2018-06" db="EMBL/GenBank/DDBJ databases">
        <title>Extensive metabolic versatility and redundancy in microbially diverse, dynamic hydrothermal sediments.</title>
        <authorList>
            <person name="Dombrowski N."/>
            <person name="Teske A."/>
            <person name="Baker B.J."/>
        </authorList>
    </citation>
    <scope>NUCLEOTIDE SEQUENCE [LARGE SCALE GENOMIC DNA]</scope>
    <source>
        <strain evidence="2">B79_G16</strain>
    </source>
</reference>
<sequence>DTIPPVVEPVHPHPGDTLPSPEDAEVLFSSCDITEYSTGVDSSSIEVFLIHHEMIINVTDSIRLEPNRCMGYEIYLPPILDVYEPGGHYIVEVGLADNAGNEAGGRTEFYIGEAPVDSFPPCVAHWVPADGDTNVPITTSVSAAICDLCDATHGHSTGVDPETIQMWILIDDGEWEEVTETLELVPIDCGGYEAVYRPMIEFPPDEDIYVRISAYDYAGNHLDEEISFHTAGGVLDTDSPCILEWFPESDSIVPPAERYGFVSCDICPESEPEYQTGVDPHSIEIVVITDSDTIPVEEYETMPNECMGYNVSFIPPIVGIPEGYTFTACAELSDRAGNNTNDCHTYYVGGVDTVDITPPCLTRWYPEPGSVQPPEVHIQANLCDICDPMSPSEIPSGVDSSSIRMFITIGEETIEVTEELELTRNRCMGYNVSFYPLEGLFSPGDTVTVQIVASDFAGHTIDPVMHFSIRPDAIEDTIPPCIVGWHPADGHLEGDLPWVSICDLCDTLEDSQTGVNPATIVARAIVHADTIDITEFLIIETNECMGFDVVFELPGGIRPDSFQICITARDYAENSVHDCHTFYMEAPPEDEYPPCVRNWHPEDGTLRPPEEHIWFSTCDLCEDLPIASGVNEESIFPYLLTTWGDIIPIEEFITERNRCEGYDVAFVPPYEIFEHHRESTFTACVQLEDIAGNSAEDCREFVIIHEEPVDTMPPVIGEWFPEGHTYSPAEPLGAAICDLHSGIEYASGVAASTIVMILIINGADTVDISDVLELHPIWCAGYEVVGRIESELVSDGDSIEVCLLASDFAGNSATACRNYIIHEEEDTSPPCISGWTPEPESRVEPSQEIGAVVCDLCGEDPSSGTALGVDPERLRLTVQIDDMPPMDVTEESELLGVYCMGYSIIWREHDPLPYGAEIEACVEAYDFADNRTYDCINFSVVGEEDTIPPVISGWIPEDGAIGVPPEHRVGATICGGVDSSTIEMSIISEAGDTFDPFAYGYVYLIPASCGGYRVFVPTLEFLWRELIFPGELVTVCLYAEDEAGRSSHSCITFRMIGDGPFATLIAPTAGSFTACNEQPITILIEDDDGVDPETIILEVNEESYVIGSPELDFAEDTLIFAPSAPYEGEVVSFNLVAASDIYGNGLENPFEGLFYVDTVPPEITWVRPEDSSTVYSESRIIEVGLHDSWAGVNPRATTIAIAGGVFGLGSPGFHWGTHSGPEPEGFTFIPSEAGIYFEPGDTVEYCVHTEDIVDYCEPNQIDSCFHFFIEPIRTHLLTGFVRARETLAPLPEVAMRAFHRFVDSPPITTTTNEFGYYEIELPDGRYILGAFPSRGSGYRPMFYDHQPDPLSADVIRLNPALPETLSGYNFELPPVYPALYRVSGYVTEEDDGPINRVYVVAISSDEDDARVESAVTDEAGYYELQLHPGTYYMVAFHPDYLPAYYGGGLYWRESSPVTVDESDVDGINFSLTPVRSADGGLHFSGTVVEVDSSFLITEVPVRGAMIYLKSSGSDEILYTSVTDQEGYFIFEDIAPGSYRVLAQKTYYEFIDTDNYQFLQTSEENVVFRMRRLPTDIGVQAQKPDKLTLQAYPNPFNSSVAIRFVIPEADEINLSVYNLVGDKIAELGNGFYKAGNYVSFWDAT</sequence>
<comment type="caution">
    <text evidence="2">The sequence shown here is derived from an EMBL/GenBank/DDBJ whole genome shotgun (WGS) entry which is preliminary data.</text>
</comment>
<dbReference type="SUPFAM" id="SSF49464">
    <property type="entry name" value="Carboxypeptidase regulatory domain-like"/>
    <property type="match status" value="1"/>
</dbReference>
<accession>A0A420ZBT2</accession>
<evidence type="ECO:0000313" key="3">
    <source>
        <dbReference type="Proteomes" id="UP000281261"/>
    </source>
</evidence>
<name>A0A420ZBT2_UNCK3</name>
<protein>
    <submittedName>
        <fullName evidence="2">Uncharacterized protein</fullName>
    </submittedName>
</protein>
<organism evidence="2 3">
    <name type="scientific">candidate division Kazan bacterium</name>
    <dbReference type="NCBI Taxonomy" id="2202143"/>
    <lineage>
        <taxon>Bacteria</taxon>
        <taxon>Bacteria division Kazan-3B-28</taxon>
    </lineage>
</organism>
<evidence type="ECO:0000256" key="1">
    <source>
        <dbReference type="SAM" id="MobiDB-lite"/>
    </source>
</evidence>
<dbReference type="InterPro" id="IPR008969">
    <property type="entry name" value="CarboxyPept-like_regulatory"/>
</dbReference>
<dbReference type="Proteomes" id="UP000281261">
    <property type="component" value="Unassembled WGS sequence"/>
</dbReference>
<evidence type="ECO:0000313" key="2">
    <source>
        <dbReference type="EMBL" id="RLC36557.1"/>
    </source>
</evidence>
<dbReference type="Pfam" id="PF13620">
    <property type="entry name" value="CarboxypepD_reg"/>
    <property type="match status" value="1"/>
</dbReference>
<dbReference type="EMBL" id="QMNG01000046">
    <property type="protein sequence ID" value="RLC36557.1"/>
    <property type="molecule type" value="Genomic_DNA"/>
</dbReference>
<gene>
    <name evidence="2" type="ORF">DRH29_04335</name>
</gene>
<feature type="region of interest" description="Disordered" evidence="1">
    <location>
        <begin position="1"/>
        <end position="22"/>
    </location>
</feature>